<sequence>MCLCAVPNHLTSVSCTVPGTELNTLYCIPQYRNTAHTDTDNGPVLFSIFPVLSVLSVLSILSVFFSNSNSRTHLNIYINIYSHILLPCMFMEILKISFQTDGAAAC</sequence>
<reference evidence="1 2" key="1">
    <citation type="journal article" date="2022" name="New Phytol.">
        <title>Ecological generalism drives hyperdiversity of secondary metabolite gene clusters in xylarialean endophytes.</title>
        <authorList>
            <person name="Franco M.E.E."/>
            <person name="Wisecaver J.H."/>
            <person name="Arnold A.E."/>
            <person name="Ju Y.M."/>
            <person name="Slot J.C."/>
            <person name="Ahrendt S."/>
            <person name="Moore L.P."/>
            <person name="Eastman K.E."/>
            <person name="Scott K."/>
            <person name="Konkel Z."/>
            <person name="Mondo S.J."/>
            <person name="Kuo A."/>
            <person name="Hayes R.D."/>
            <person name="Haridas S."/>
            <person name="Andreopoulos B."/>
            <person name="Riley R."/>
            <person name="LaButti K."/>
            <person name="Pangilinan J."/>
            <person name="Lipzen A."/>
            <person name="Amirebrahimi M."/>
            <person name="Yan J."/>
            <person name="Adam C."/>
            <person name="Keymanesh K."/>
            <person name="Ng V."/>
            <person name="Louie K."/>
            <person name="Northen T."/>
            <person name="Drula E."/>
            <person name="Henrissat B."/>
            <person name="Hsieh H.M."/>
            <person name="Youens-Clark K."/>
            <person name="Lutzoni F."/>
            <person name="Miadlikowska J."/>
            <person name="Eastwood D.C."/>
            <person name="Hamelin R.C."/>
            <person name="Grigoriev I.V."/>
            <person name="U'Ren J.M."/>
        </authorList>
    </citation>
    <scope>NUCLEOTIDE SEQUENCE [LARGE SCALE GENOMIC DNA]</scope>
    <source>
        <strain evidence="1 2">CBS 119005</strain>
    </source>
</reference>
<name>A0ACB9Z2D0_9PEZI</name>
<evidence type="ECO:0000313" key="2">
    <source>
        <dbReference type="Proteomes" id="UP001497700"/>
    </source>
</evidence>
<evidence type="ECO:0000313" key="1">
    <source>
        <dbReference type="EMBL" id="KAI4865472.1"/>
    </source>
</evidence>
<gene>
    <name evidence="1" type="ORF">F4820DRAFT_295162</name>
</gene>
<proteinExistence type="predicted"/>
<protein>
    <submittedName>
        <fullName evidence="1">Uncharacterized protein</fullName>
    </submittedName>
</protein>
<dbReference type="Proteomes" id="UP001497700">
    <property type="component" value="Unassembled WGS sequence"/>
</dbReference>
<keyword evidence="2" id="KW-1185">Reference proteome</keyword>
<accession>A0ACB9Z2D0</accession>
<organism evidence="1 2">
    <name type="scientific">Hypoxylon rubiginosum</name>
    <dbReference type="NCBI Taxonomy" id="110542"/>
    <lineage>
        <taxon>Eukaryota</taxon>
        <taxon>Fungi</taxon>
        <taxon>Dikarya</taxon>
        <taxon>Ascomycota</taxon>
        <taxon>Pezizomycotina</taxon>
        <taxon>Sordariomycetes</taxon>
        <taxon>Xylariomycetidae</taxon>
        <taxon>Xylariales</taxon>
        <taxon>Hypoxylaceae</taxon>
        <taxon>Hypoxylon</taxon>
    </lineage>
</organism>
<dbReference type="EMBL" id="MU393471">
    <property type="protein sequence ID" value="KAI4865472.1"/>
    <property type="molecule type" value="Genomic_DNA"/>
</dbReference>
<comment type="caution">
    <text evidence="1">The sequence shown here is derived from an EMBL/GenBank/DDBJ whole genome shotgun (WGS) entry which is preliminary data.</text>
</comment>